<dbReference type="EMBL" id="JAGSOH010000042">
    <property type="protein sequence ID" value="MBR7827816.1"/>
    <property type="molecule type" value="Genomic_DNA"/>
</dbReference>
<feature type="region of interest" description="Disordered" evidence="1">
    <location>
        <begin position="228"/>
        <end position="265"/>
    </location>
</feature>
<protein>
    <submittedName>
        <fullName evidence="2">Uncharacterized protein</fullName>
    </submittedName>
</protein>
<proteinExistence type="predicted"/>
<feature type="compositionally biased region" description="Low complexity" evidence="1">
    <location>
        <begin position="244"/>
        <end position="258"/>
    </location>
</feature>
<sequence length="382" mass="38756">MTEPAHEFQALGAASEFGQRFAAVHETRPAATAGPPGLEQVLLGLSWISPTSYQLAQDAVERLARTRAELAAHTAPIPGSAPLTRAVSALHTRIGFVLHHWESELAALETGGWGPEHAQSLDRDLREIASSGALALKLASTQRGEANPAGIPNAAPSADTGPRLAAGRARHRGHSGRTRTGSVSPIGETSLTARRRLPNAASRMLVQAAGIVAATLIVSAVCFEAFDRTPPGNASPTTQAAGIRAARTPSPAPSRRTPPSTPGAASLPAAAGIVTSLQIQLLGASTATPRIDVIVYLDTASTAPVTVAISYRAVGEPTTGTSTRTAAGHTSYQIALPIDAAAFCNRAVLVAATAGGLSASQSTSAGACASAPVSASTHGSET</sequence>
<evidence type="ECO:0000313" key="3">
    <source>
        <dbReference type="Proteomes" id="UP000676325"/>
    </source>
</evidence>
<evidence type="ECO:0000256" key="1">
    <source>
        <dbReference type="SAM" id="MobiDB-lite"/>
    </source>
</evidence>
<reference evidence="2" key="1">
    <citation type="submission" date="2021-04" db="EMBL/GenBank/DDBJ databases">
        <title>Genome based classification of Actinospica acidithermotolerans sp. nov., an actinobacterium isolated from an Indonesian hot spring.</title>
        <authorList>
            <person name="Kusuma A.B."/>
            <person name="Putra K.E."/>
            <person name="Nafisah S."/>
            <person name="Loh J."/>
            <person name="Nouioui I."/>
            <person name="Goodfellow M."/>
        </authorList>
    </citation>
    <scope>NUCLEOTIDE SEQUENCE</scope>
    <source>
        <strain evidence="2">MGRD01-02</strain>
    </source>
</reference>
<name>A0A941ILP4_9ACTN</name>
<feature type="compositionally biased region" description="Basic residues" evidence="1">
    <location>
        <begin position="168"/>
        <end position="177"/>
    </location>
</feature>
<keyword evidence="3" id="KW-1185">Reference proteome</keyword>
<dbReference type="Proteomes" id="UP000676325">
    <property type="component" value="Unassembled WGS sequence"/>
</dbReference>
<dbReference type="AlphaFoldDB" id="A0A941ILP4"/>
<dbReference type="RefSeq" id="WP_212518958.1">
    <property type="nucleotide sequence ID" value="NZ_JAGSOH010000042.1"/>
</dbReference>
<gene>
    <name evidence="2" type="ORF">KDK95_15965</name>
</gene>
<comment type="caution">
    <text evidence="2">The sequence shown here is derived from an EMBL/GenBank/DDBJ whole genome shotgun (WGS) entry which is preliminary data.</text>
</comment>
<evidence type="ECO:0000313" key="2">
    <source>
        <dbReference type="EMBL" id="MBR7827816.1"/>
    </source>
</evidence>
<feature type="region of interest" description="Disordered" evidence="1">
    <location>
        <begin position="144"/>
        <end position="185"/>
    </location>
</feature>
<organism evidence="2 3">
    <name type="scientific">Actinospica acidithermotolerans</name>
    <dbReference type="NCBI Taxonomy" id="2828514"/>
    <lineage>
        <taxon>Bacteria</taxon>
        <taxon>Bacillati</taxon>
        <taxon>Actinomycetota</taxon>
        <taxon>Actinomycetes</taxon>
        <taxon>Catenulisporales</taxon>
        <taxon>Actinospicaceae</taxon>
        <taxon>Actinospica</taxon>
    </lineage>
</organism>
<accession>A0A941ILP4</accession>